<sequence length="161" mass="17676">MSSTARLSSPIRLFLMGVVLIALLLVHLPVQAAEKRIEVPVKLTVAPGNYELGDEITLEAVTERMGDSYEVKTGDKLGELHVETTLEEGKYISRMSFLAEYIGEKTFDYSISMYGDGQEWVGHASVSIRVKDNTPPMLPSVDSKLLKTPKSPSLSPPIPLT</sequence>
<dbReference type="EMBL" id="RHHU01000010">
    <property type="protein sequence ID" value="RNB83715.1"/>
    <property type="molecule type" value="Genomic_DNA"/>
</dbReference>
<comment type="caution">
    <text evidence="2">The sequence shown here is derived from an EMBL/GenBank/DDBJ whole genome shotgun (WGS) entry which is preliminary data.</text>
</comment>
<evidence type="ECO:0000313" key="2">
    <source>
        <dbReference type="EMBL" id="RNB83715.1"/>
    </source>
</evidence>
<dbReference type="AlphaFoldDB" id="A0A3M8D8V1"/>
<feature type="region of interest" description="Disordered" evidence="1">
    <location>
        <begin position="140"/>
        <end position="161"/>
    </location>
</feature>
<reference evidence="2 3" key="1">
    <citation type="submission" date="2018-10" db="EMBL/GenBank/DDBJ databases">
        <title>Phylogenomics of Brevibacillus.</title>
        <authorList>
            <person name="Dunlap C."/>
        </authorList>
    </citation>
    <scope>NUCLEOTIDE SEQUENCE [LARGE SCALE GENOMIC DNA]</scope>
    <source>
        <strain evidence="2 3">JCM 15774</strain>
    </source>
</reference>
<name>A0A3M8D8V1_9BACL</name>
<keyword evidence="3" id="KW-1185">Reference proteome</keyword>
<dbReference type="Proteomes" id="UP000269573">
    <property type="component" value="Unassembled WGS sequence"/>
</dbReference>
<accession>A0A3M8D8V1</accession>
<gene>
    <name evidence="2" type="ORF">EDM59_14375</name>
</gene>
<protein>
    <recommendedName>
        <fullName evidence="4">YtkA-like domain-containing protein</fullName>
    </recommendedName>
</protein>
<evidence type="ECO:0008006" key="4">
    <source>
        <dbReference type="Google" id="ProtNLM"/>
    </source>
</evidence>
<evidence type="ECO:0000256" key="1">
    <source>
        <dbReference type="SAM" id="MobiDB-lite"/>
    </source>
</evidence>
<organism evidence="2 3">
    <name type="scientific">Brevibacillus nitrificans</name>
    <dbReference type="NCBI Taxonomy" id="651560"/>
    <lineage>
        <taxon>Bacteria</taxon>
        <taxon>Bacillati</taxon>
        <taxon>Bacillota</taxon>
        <taxon>Bacilli</taxon>
        <taxon>Bacillales</taxon>
        <taxon>Paenibacillaceae</taxon>
        <taxon>Brevibacillus</taxon>
    </lineage>
</organism>
<proteinExistence type="predicted"/>
<evidence type="ECO:0000313" key="3">
    <source>
        <dbReference type="Proteomes" id="UP000269573"/>
    </source>
</evidence>